<keyword evidence="1" id="KW-0812">Transmembrane</keyword>
<reference evidence="2" key="1">
    <citation type="submission" date="2022-12" db="EMBL/GenBank/DDBJ databases">
        <authorList>
            <person name="Petersen C."/>
        </authorList>
    </citation>
    <scope>NUCLEOTIDE SEQUENCE</scope>
    <source>
        <strain evidence="2">IBT 35675</strain>
    </source>
</reference>
<accession>A0A9W9UJN4</accession>
<dbReference type="AlphaFoldDB" id="A0A9W9UJN4"/>
<keyword evidence="3" id="KW-1185">Reference proteome</keyword>
<evidence type="ECO:0000313" key="3">
    <source>
        <dbReference type="Proteomes" id="UP001148299"/>
    </source>
</evidence>
<proteinExistence type="predicted"/>
<comment type="caution">
    <text evidence="2">The sequence shown here is derived from an EMBL/GenBank/DDBJ whole genome shotgun (WGS) entry which is preliminary data.</text>
</comment>
<name>A0A9W9UJN4_PENBR</name>
<sequence length="89" mass="10569">MTLVRDPCFWKRFSTAVHMDEESKGVDQQTQKQKQDKQSWLYRERRKRKRSIICGFIIFFAIVFAAIAGVVIWWLAKNHWLQPGPDATE</sequence>
<dbReference type="EMBL" id="JAPZBR010000008">
    <property type="protein sequence ID" value="KAJ5342859.1"/>
    <property type="molecule type" value="Genomic_DNA"/>
</dbReference>
<feature type="transmembrane region" description="Helical" evidence="1">
    <location>
        <begin position="52"/>
        <end position="76"/>
    </location>
</feature>
<reference evidence="2" key="2">
    <citation type="journal article" date="2023" name="IMA Fungus">
        <title>Comparative genomic study of the Penicillium genus elucidates a diverse pangenome and 15 lateral gene transfer events.</title>
        <authorList>
            <person name="Petersen C."/>
            <person name="Sorensen T."/>
            <person name="Nielsen M.R."/>
            <person name="Sondergaard T.E."/>
            <person name="Sorensen J.L."/>
            <person name="Fitzpatrick D.A."/>
            <person name="Frisvad J.C."/>
            <person name="Nielsen K.L."/>
        </authorList>
    </citation>
    <scope>NUCLEOTIDE SEQUENCE</scope>
    <source>
        <strain evidence="2">IBT 35675</strain>
    </source>
</reference>
<organism evidence="2 3">
    <name type="scientific">Penicillium brevicompactum</name>
    <dbReference type="NCBI Taxonomy" id="5074"/>
    <lineage>
        <taxon>Eukaryota</taxon>
        <taxon>Fungi</taxon>
        <taxon>Dikarya</taxon>
        <taxon>Ascomycota</taxon>
        <taxon>Pezizomycotina</taxon>
        <taxon>Eurotiomycetes</taxon>
        <taxon>Eurotiomycetidae</taxon>
        <taxon>Eurotiales</taxon>
        <taxon>Aspergillaceae</taxon>
        <taxon>Penicillium</taxon>
    </lineage>
</organism>
<evidence type="ECO:0000313" key="2">
    <source>
        <dbReference type="EMBL" id="KAJ5342859.1"/>
    </source>
</evidence>
<keyword evidence="1" id="KW-1133">Transmembrane helix</keyword>
<evidence type="ECO:0000256" key="1">
    <source>
        <dbReference type="SAM" id="Phobius"/>
    </source>
</evidence>
<protein>
    <submittedName>
        <fullName evidence="2">Uncharacterized protein</fullName>
    </submittedName>
</protein>
<dbReference type="Proteomes" id="UP001148299">
    <property type="component" value="Unassembled WGS sequence"/>
</dbReference>
<gene>
    <name evidence="2" type="ORF">N7541_011983</name>
</gene>
<keyword evidence="1" id="KW-0472">Membrane</keyword>